<keyword evidence="2" id="KW-0472">Membrane</keyword>
<organism evidence="3 4">
    <name type="scientific">Agathobaculum butyriciproducens</name>
    <dbReference type="NCBI Taxonomy" id="1628085"/>
    <lineage>
        <taxon>Bacteria</taxon>
        <taxon>Bacillati</taxon>
        <taxon>Bacillota</taxon>
        <taxon>Clostridia</taxon>
        <taxon>Eubacteriales</taxon>
        <taxon>Butyricicoccaceae</taxon>
        <taxon>Agathobaculum</taxon>
    </lineage>
</organism>
<dbReference type="AlphaFoldDB" id="A0AAW4VYN8"/>
<dbReference type="Proteomes" id="UP001298753">
    <property type="component" value="Unassembled WGS sequence"/>
</dbReference>
<keyword evidence="4" id="KW-1185">Reference proteome</keyword>
<dbReference type="GeneID" id="98660624"/>
<keyword evidence="2" id="KW-1133">Transmembrane helix</keyword>
<dbReference type="RefSeq" id="WP_227600481.1">
    <property type="nucleotide sequence ID" value="NZ_JAJEPX010000012.1"/>
</dbReference>
<reference evidence="3 4" key="1">
    <citation type="submission" date="2021-10" db="EMBL/GenBank/DDBJ databases">
        <title>Anaerobic single-cell dispensing facilitates the cultivation of human gut bacteria.</title>
        <authorList>
            <person name="Afrizal A."/>
        </authorList>
    </citation>
    <scope>NUCLEOTIDE SEQUENCE [LARGE SCALE GENOMIC DNA]</scope>
    <source>
        <strain evidence="3 4">CLA-AA-H270</strain>
    </source>
</reference>
<evidence type="ECO:0000313" key="4">
    <source>
        <dbReference type="Proteomes" id="UP001298753"/>
    </source>
</evidence>
<keyword evidence="1" id="KW-0175">Coiled coil</keyword>
<comment type="caution">
    <text evidence="3">The sequence shown here is derived from an EMBL/GenBank/DDBJ whole genome shotgun (WGS) entry which is preliminary data.</text>
</comment>
<evidence type="ECO:0000256" key="2">
    <source>
        <dbReference type="SAM" id="Phobius"/>
    </source>
</evidence>
<gene>
    <name evidence="3" type="ORF">LKD22_05610</name>
</gene>
<accession>A0AAW4VYN8</accession>
<sequence length="189" mass="21188">MDEQNKQPEQNKPEKKLSRTTLTFYIVGLFSVAIALILISYVAQSRADKQVENLSSQLTQQQTVAQGATQKVEDLQKQYDIQNTALDKVRKTLDSEQAATDVVGATEQRMEEREVYQYLAQIGVSLAAKQTADARKTCDEMLTKYSEERLLGSSKDGFDENISKLFQSVKAALEQAEQAQDAEPNDTEE</sequence>
<proteinExistence type="predicted"/>
<evidence type="ECO:0000256" key="1">
    <source>
        <dbReference type="SAM" id="Coils"/>
    </source>
</evidence>
<feature type="coiled-coil region" evidence="1">
    <location>
        <begin position="58"/>
        <end position="92"/>
    </location>
</feature>
<evidence type="ECO:0000313" key="3">
    <source>
        <dbReference type="EMBL" id="MCC2176602.1"/>
    </source>
</evidence>
<protein>
    <submittedName>
        <fullName evidence="3">Uncharacterized protein</fullName>
    </submittedName>
</protein>
<feature type="transmembrane region" description="Helical" evidence="2">
    <location>
        <begin position="21"/>
        <end position="43"/>
    </location>
</feature>
<name>A0AAW4VYN8_9FIRM</name>
<dbReference type="EMBL" id="JAJEPX010000012">
    <property type="protein sequence ID" value="MCC2176602.1"/>
    <property type="molecule type" value="Genomic_DNA"/>
</dbReference>
<keyword evidence="2" id="KW-0812">Transmembrane</keyword>